<dbReference type="KEGG" id="dpp:DICPUDRAFT_148542"/>
<dbReference type="CDD" id="cd00154">
    <property type="entry name" value="Rab"/>
    <property type="match status" value="1"/>
</dbReference>
<dbReference type="GO" id="GO:0005525">
    <property type="term" value="F:GTP binding"/>
    <property type="evidence" value="ECO:0000318"/>
    <property type="project" value="GO_Central"/>
</dbReference>
<evidence type="ECO:0000313" key="7">
    <source>
        <dbReference type="Proteomes" id="UP000001064"/>
    </source>
</evidence>
<dbReference type="InterPro" id="IPR001806">
    <property type="entry name" value="Small_GTPase"/>
</dbReference>
<evidence type="ECO:0008006" key="8">
    <source>
        <dbReference type="Google" id="ProtNLM"/>
    </source>
</evidence>
<dbReference type="AlphaFoldDB" id="F0ZBE2"/>
<dbReference type="InterPro" id="IPR005225">
    <property type="entry name" value="Small_GTP-bd"/>
</dbReference>
<protein>
    <recommendedName>
        <fullName evidence="8">Rab GTPase</fullName>
    </recommendedName>
</protein>
<dbReference type="OrthoDB" id="10006973at2759"/>
<dbReference type="SMART" id="SM00175">
    <property type="entry name" value="RAB"/>
    <property type="match status" value="1"/>
</dbReference>
<proteinExistence type="inferred from homology"/>
<dbReference type="VEuPathDB" id="AmoebaDB:DICPUDRAFT_148542"/>
<sequence>MEPPDYNYLFKIFILGDTNSGKTCYLDRLTEDNFTHSKSPTYHDFRINKIIFNDNCSIKLQLWDGNANLRFRTIYSPPYRGTHGIILTYDICDRNSFLNCKNWYIEAKRYINDGIPMIIIGTKLDKVDFDEKKRQVTYDQGKTFAQELGLNFYEISSKYNIGIRQTIMDLIGLIIEDRVSNKNNIQANDNNNNNNNKPKNCTIQ</sequence>
<dbReference type="InterPro" id="IPR027417">
    <property type="entry name" value="P-loop_NTPase"/>
</dbReference>
<feature type="region of interest" description="Disordered" evidence="5">
    <location>
        <begin position="184"/>
        <end position="204"/>
    </location>
</feature>
<dbReference type="Proteomes" id="UP000001064">
    <property type="component" value="Unassembled WGS sequence"/>
</dbReference>
<reference evidence="7" key="1">
    <citation type="journal article" date="2011" name="Genome Biol.">
        <title>Comparative genomics of the social amoebae Dictyostelium discoideum and Dictyostelium purpureum.</title>
        <authorList>
            <consortium name="US DOE Joint Genome Institute (JGI-PGF)"/>
            <person name="Sucgang R."/>
            <person name="Kuo A."/>
            <person name="Tian X."/>
            <person name="Salerno W."/>
            <person name="Parikh A."/>
            <person name="Feasley C.L."/>
            <person name="Dalin E."/>
            <person name="Tu H."/>
            <person name="Huang E."/>
            <person name="Barry K."/>
            <person name="Lindquist E."/>
            <person name="Shapiro H."/>
            <person name="Bruce D."/>
            <person name="Schmutz J."/>
            <person name="Salamov A."/>
            <person name="Fey P."/>
            <person name="Gaudet P."/>
            <person name="Anjard C."/>
            <person name="Babu M.M."/>
            <person name="Basu S."/>
            <person name="Bushmanova Y."/>
            <person name="van der Wel H."/>
            <person name="Katoh-Kurasawa M."/>
            <person name="Dinh C."/>
            <person name="Coutinho P.M."/>
            <person name="Saito T."/>
            <person name="Elias M."/>
            <person name="Schaap P."/>
            <person name="Kay R.R."/>
            <person name="Henrissat B."/>
            <person name="Eichinger L."/>
            <person name="Rivero F."/>
            <person name="Putnam N.H."/>
            <person name="West C.M."/>
            <person name="Loomis W.F."/>
            <person name="Chisholm R.L."/>
            <person name="Shaulsky G."/>
            <person name="Strassmann J.E."/>
            <person name="Queller D.C."/>
            <person name="Kuspa A."/>
            <person name="Grigoriev I.V."/>
        </authorList>
    </citation>
    <scope>NUCLEOTIDE SEQUENCE [LARGE SCALE GENOMIC DNA]</scope>
    <source>
        <strain evidence="7">QSDP1</strain>
    </source>
</reference>
<evidence type="ECO:0000256" key="2">
    <source>
        <dbReference type="ARBA" id="ARBA00022741"/>
    </source>
</evidence>
<name>F0ZBE2_DICPU</name>
<dbReference type="GeneID" id="10506676"/>
<evidence type="ECO:0000313" key="6">
    <source>
        <dbReference type="EMBL" id="EGC38758.1"/>
    </source>
</evidence>
<dbReference type="PROSITE" id="PS51421">
    <property type="entry name" value="RAS"/>
    <property type="match status" value="1"/>
</dbReference>
<dbReference type="SUPFAM" id="SSF52540">
    <property type="entry name" value="P-loop containing nucleoside triphosphate hydrolases"/>
    <property type="match status" value="1"/>
</dbReference>
<dbReference type="RefSeq" id="XP_003284749.1">
    <property type="nucleotide sequence ID" value="XM_003284701.1"/>
</dbReference>
<dbReference type="SMART" id="SM00174">
    <property type="entry name" value="RHO"/>
    <property type="match status" value="1"/>
</dbReference>
<evidence type="ECO:0000256" key="1">
    <source>
        <dbReference type="ARBA" id="ARBA00006270"/>
    </source>
</evidence>
<organism evidence="6 7">
    <name type="scientific">Dictyostelium purpureum</name>
    <name type="common">Slime mold</name>
    <dbReference type="NCBI Taxonomy" id="5786"/>
    <lineage>
        <taxon>Eukaryota</taxon>
        <taxon>Amoebozoa</taxon>
        <taxon>Evosea</taxon>
        <taxon>Eumycetozoa</taxon>
        <taxon>Dictyostelia</taxon>
        <taxon>Dictyosteliales</taxon>
        <taxon>Dictyosteliaceae</taxon>
        <taxon>Dictyostelium</taxon>
    </lineage>
</organism>
<dbReference type="InParanoid" id="F0ZBE2"/>
<dbReference type="PANTHER" id="PTHR47980">
    <property type="entry name" value="LD44762P"/>
    <property type="match status" value="1"/>
</dbReference>
<dbReference type="Pfam" id="PF00071">
    <property type="entry name" value="Ras"/>
    <property type="match status" value="1"/>
</dbReference>
<dbReference type="FunFam" id="3.40.50.300:FF:001808">
    <property type="entry name" value="Rab GTPase"/>
    <property type="match status" value="1"/>
</dbReference>
<dbReference type="SMART" id="SM00173">
    <property type="entry name" value="RAS"/>
    <property type="match status" value="1"/>
</dbReference>
<evidence type="ECO:0000256" key="4">
    <source>
        <dbReference type="ARBA" id="ARBA00023288"/>
    </source>
</evidence>
<keyword evidence="4" id="KW-0449">Lipoprotein</keyword>
<dbReference type="InterPro" id="IPR050305">
    <property type="entry name" value="Small_GTPase_Rab"/>
</dbReference>
<dbReference type="NCBIfam" id="TIGR00231">
    <property type="entry name" value="small_GTP"/>
    <property type="match status" value="1"/>
</dbReference>
<dbReference type="eggNOG" id="KOG0078">
    <property type="taxonomic scope" value="Eukaryota"/>
</dbReference>
<gene>
    <name evidence="6" type="ORF">DICPUDRAFT_148542</name>
</gene>
<evidence type="ECO:0000256" key="3">
    <source>
        <dbReference type="ARBA" id="ARBA00023134"/>
    </source>
</evidence>
<accession>F0ZBE2</accession>
<keyword evidence="2" id="KW-0547">Nucleotide-binding</keyword>
<dbReference type="EMBL" id="GL870970">
    <property type="protein sequence ID" value="EGC38758.1"/>
    <property type="molecule type" value="Genomic_DNA"/>
</dbReference>
<dbReference type="GO" id="GO:0003924">
    <property type="term" value="F:GTPase activity"/>
    <property type="evidence" value="ECO:0000318"/>
    <property type="project" value="GO_Central"/>
</dbReference>
<dbReference type="Gene3D" id="3.40.50.300">
    <property type="entry name" value="P-loop containing nucleotide triphosphate hydrolases"/>
    <property type="match status" value="1"/>
</dbReference>
<dbReference type="STRING" id="5786.F0ZBE2"/>
<dbReference type="PROSITE" id="PS51419">
    <property type="entry name" value="RAB"/>
    <property type="match status" value="1"/>
</dbReference>
<comment type="similarity">
    <text evidence="1">Belongs to the small GTPase superfamily. Rab family.</text>
</comment>
<evidence type="ECO:0000256" key="5">
    <source>
        <dbReference type="SAM" id="MobiDB-lite"/>
    </source>
</evidence>
<dbReference type="GO" id="GO:0016192">
    <property type="term" value="P:vesicle-mediated transport"/>
    <property type="evidence" value="ECO:0000318"/>
    <property type="project" value="GO_Central"/>
</dbReference>
<dbReference type="PRINTS" id="PR00449">
    <property type="entry name" value="RASTRNSFRMNG"/>
</dbReference>
<keyword evidence="7" id="KW-1185">Reference proteome</keyword>
<keyword evidence="3" id="KW-0342">GTP-binding</keyword>